<protein>
    <recommendedName>
        <fullName evidence="1">holo-[acyl-carrier-protein] synthase</fullName>
        <ecNumber evidence="1">2.7.8.7</ecNumber>
    </recommendedName>
</protein>
<evidence type="ECO:0000313" key="5">
    <source>
        <dbReference type="EMBL" id="QBM88031.1"/>
    </source>
</evidence>
<dbReference type="PANTHER" id="PTHR12215:SF10">
    <property type="entry name" value="L-AMINOADIPATE-SEMIALDEHYDE DEHYDROGENASE-PHOSPHOPANTETHEINYL TRANSFERASE"/>
    <property type="match status" value="1"/>
</dbReference>
<keyword evidence="3" id="KW-0812">Transmembrane</keyword>
<feature type="domain" description="4'-phosphopantetheinyl transferase" evidence="4">
    <location>
        <begin position="137"/>
        <end position="222"/>
    </location>
</feature>
<keyword evidence="3" id="KW-1133">Transmembrane helix</keyword>
<reference evidence="6" key="1">
    <citation type="submission" date="2019-03" db="EMBL/GenBank/DDBJ databases">
        <title>Snf2 controls pulcherriminic acid biosynthesis and connects pigmentation and antifungal activity of the yeast Metschnikowia pulcherrima.</title>
        <authorList>
            <person name="Gore-Lloyd D."/>
            <person name="Sumann I."/>
            <person name="Brachmann A.O."/>
            <person name="Schneeberger K."/>
            <person name="Ortiz-Merino R.A."/>
            <person name="Moreno-Beltran M."/>
            <person name="Schlaefli M."/>
            <person name="Kirner P."/>
            <person name="Santos Kron A."/>
            <person name="Wolfe K.H."/>
            <person name="Piel J."/>
            <person name="Ahrens C.H."/>
            <person name="Henk D."/>
            <person name="Freimoser F.M."/>
        </authorList>
    </citation>
    <scope>NUCLEOTIDE SEQUENCE [LARGE SCALE GENOMIC DNA]</scope>
    <source>
        <strain evidence="6">APC 1.2</strain>
    </source>
</reference>
<evidence type="ECO:0000256" key="3">
    <source>
        <dbReference type="SAM" id="Phobius"/>
    </source>
</evidence>
<organism evidence="5 6">
    <name type="scientific">Metschnikowia aff. pulcherrima</name>
    <dbReference type="NCBI Taxonomy" id="2163413"/>
    <lineage>
        <taxon>Eukaryota</taxon>
        <taxon>Fungi</taxon>
        <taxon>Dikarya</taxon>
        <taxon>Ascomycota</taxon>
        <taxon>Saccharomycotina</taxon>
        <taxon>Pichiomycetes</taxon>
        <taxon>Metschnikowiaceae</taxon>
        <taxon>Metschnikowia</taxon>
    </lineage>
</organism>
<accession>A0A4P6XQ96</accession>
<sequence>MVMAERWPRLILASNGPTTVVFIALANAEFRDLIRDDFSFELCLRKLSLEQQLKVRNAKHNREKALALGLFSLFTLNLALYSAGAYKAFDPFRPLPLRFNRYGKPSLETGEGPVIEFNSSSSNEIMAVAVQFNGSTPIGIDLSHESQDSISGTHFMEQFEGIFAALELVQLRDIQDPNERHLLFNHLWTLKEGFTKFVGCGLNVDLANFHFTIGPNRPNLVEPTVVREEHYKRLELAWQRDISVDYENLTDEFKERISDPPVKCMTSILKAGPLLPVFITFVSQAETVDPRVIALDMAEIVQGIIDE</sequence>
<dbReference type="AlphaFoldDB" id="A0A4P6XQ96"/>
<keyword evidence="6" id="KW-1185">Reference proteome</keyword>
<dbReference type="InterPro" id="IPR008278">
    <property type="entry name" value="4-PPantetheinyl_Trfase_dom"/>
</dbReference>
<dbReference type="InterPro" id="IPR050559">
    <property type="entry name" value="P-Pant_transferase_sf"/>
</dbReference>
<feature type="transmembrane region" description="Helical" evidence="3">
    <location>
        <begin position="65"/>
        <end position="86"/>
    </location>
</feature>
<evidence type="ECO:0000313" key="6">
    <source>
        <dbReference type="Proteomes" id="UP000292447"/>
    </source>
</evidence>
<dbReference type="PANTHER" id="PTHR12215">
    <property type="entry name" value="PHOSPHOPANTETHEINE TRANSFERASE"/>
    <property type="match status" value="1"/>
</dbReference>
<dbReference type="Pfam" id="PF01648">
    <property type="entry name" value="ACPS"/>
    <property type="match status" value="1"/>
</dbReference>
<evidence type="ECO:0000259" key="4">
    <source>
        <dbReference type="Pfam" id="PF01648"/>
    </source>
</evidence>
<dbReference type="GO" id="GO:0000287">
    <property type="term" value="F:magnesium ion binding"/>
    <property type="evidence" value="ECO:0007669"/>
    <property type="project" value="InterPro"/>
</dbReference>
<evidence type="ECO:0000256" key="2">
    <source>
        <dbReference type="ARBA" id="ARBA00022679"/>
    </source>
</evidence>
<gene>
    <name evidence="5" type="primary">MPUL0B12470</name>
    <name evidence="5" type="ORF">METSCH_B12470</name>
</gene>
<dbReference type="GO" id="GO:0019878">
    <property type="term" value="P:lysine biosynthetic process via aminoadipic acid"/>
    <property type="evidence" value="ECO:0007669"/>
    <property type="project" value="TreeGrafter"/>
</dbReference>
<dbReference type="GO" id="GO:0005829">
    <property type="term" value="C:cytosol"/>
    <property type="evidence" value="ECO:0007669"/>
    <property type="project" value="TreeGrafter"/>
</dbReference>
<dbReference type="SUPFAM" id="SSF56214">
    <property type="entry name" value="4'-phosphopantetheinyl transferase"/>
    <property type="match status" value="2"/>
</dbReference>
<dbReference type="Gene3D" id="3.90.470.20">
    <property type="entry name" value="4'-phosphopantetheinyl transferase domain"/>
    <property type="match status" value="1"/>
</dbReference>
<name>A0A4P6XQ96_9ASCO</name>
<dbReference type="STRING" id="2163413.A0A4P6XQ96"/>
<evidence type="ECO:0000256" key="1">
    <source>
        <dbReference type="ARBA" id="ARBA00013172"/>
    </source>
</evidence>
<keyword evidence="2 5" id="KW-0808">Transferase</keyword>
<keyword evidence="3" id="KW-0472">Membrane</keyword>
<dbReference type="GO" id="GO:0008897">
    <property type="term" value="F:holo-[acyl-carrier-protein] synthase activity"/>
    <property type="evidence" value="ECO:0007669"/>
    <property type="project" value="UniProtKB-EC"/>
</dbReference>
<dbReference type="Proteomes" id="UP000292447">
    <property type="component" value="Chromosome II"/>
</dbReference>
<dbReference type="EMBL" id="CP034457">
    <property type="protein sequence ID" value="QBM88031.1"/>
    <property type="molecule type" value="Genomic_DNA"/>
</dbReference>
<dbReference type="EC" id="2.7.8.7" evidence="1"/>
<dbReference type="InterPro" id="IPR037143">
    <property type="entry name" value="4-PPantetheinyl_Trfase_dom_sf"/>
</dbReference>
<proteinExistence type="predicted"/>